<comment type="caution">
    <text evidence="1">The sequence shown here is derived from an EMBL/GenBank/DDBJ whole genome shotgun (WGS) entry which is preliminary data.</text>
</comment>
<sequence length="135" mass="15115">MNYPPSYFPQPYSPYDGYPPPNVNYSHPAYWIWERERAYPHVDTKILMSSVDAFQRLMNDASLLLKKLADPQIASQLMTAAQTGNQKEVDRIVSSFGCESAVATSFTPSSVKFSIDPLAQGIPCCDLSMSLKWGE</sequence>
<protein>
    <submittedName>
        <fullName evidence="1">Uncharacterized protein</fullName>
    </submittedName>
</protein>
<dbReference type="InterPro" id="IPR058870">
    <property type="entry name" value="YuzC"/>
</dbReference>
<proteinExistence type="predicted"/>
<gene>
    <name evidence="1" type="ORF">GK047_18295</name>
</gene>
<evidence type="ECO:0000313" key="1">
    <source>
        <dbReference type="EMBL" id="NEW07953.1"/>
    </source>
</evidence>
<accession>A0A6G4A0G1</accession>
<name>A0A6G4A0G1_9BACL</name>
<dbReference type="AlphaFoldDB" id="A0A6G4A0G1"/>
<dbReference type="Pfam" id="PF26344">
    <property type="entry name" value="YuzC"/>
    <property type="match status" value="1"/>
</dbReference>
<reference evidence="1" key="1">
    <citation type="submission" date="2020-02" db="EMBL/GenBank/DDBJ databases">
        <authorList>
            <person name="Shen X.-R."/>
            <person name="Zhang Y.-X."/>
        </authorList>
    </citation>
    <scope>NUCLEOTIDE SEQUENCE</scope>
    <source>
        <strain evidence="1">SYP-B3998</strain>
    </source>
</reference>
<dbReference type="EMBL" id="JAAIKC010000007">
    <property type="protein sequence ID" value="NEW07953.1"/>
    <property type="molecule type" value="Genomic_DNA"/>
</dbReference>
<organism evidence="1">
    <name type="scientific">Paenibacillus sp. SYP-B3998</name>
    <dbReference type="NCBI Taxonomy" id="2678564"/>
    <lineage>
        <taxon>Bacteria</taxon>
        <taxon>Bacillati</taxon>
        <taxon>Bacillota</taxon>
        <taxon>Bacilli</taxon>
        <taxon>Bacillales</taxon>
        <taxon>Paenibacillaceae</taxon>
        <taxon>Paenibacillus</taxon>
    </lineage>
</organism>
<dbReference type="RefSeq" id="WP_163949886.1">
    <property type="nucleotide sequence ID" value="NZ_JAAIKC010000007.1"/>
</dbReference>